<name>A0A452ZUK8_AEGTS</name>
<organism evidence="1 2">
    <name type="scientific">Aegilops tauschii subsp. strangulata</name>
    <name type="common">Goatgrass</name>
    <dbReference type="NCBI Taxonomy" id="200361"/>
    <lineage>
        <taxon>Eukaryota</taxon>
        <taxon>Viridiplantae</taxon>
        <taxon>Streptophyta</taxon>
        <taxon>Embryophyta</taxon>
        <taxon>Tracheophyta</taxon>
        <taxon>Spermatophyta</taxon>
        <taxon>Magnoliopsida</taxon>
        <taxon>Liliopsida</taxon>
        <taxon>Poales</taxon>
        <taxon>Poaceae</taxon>
        <taxon>BOP clade</taxon>
        <taxon>Pooideae</taxon>
        <taxon>Triticodae</taxon>
        <taxon>Triticeae</taxon>
        <taxon>Triticinae</taxon>
        <taxon>Aegilops</taxon>
    </lineage>
</organism>
<sequence length="29" mass="3319">MLCFLFVKSILNIELSVVTYGGEIKPYLK</sequence>
<reference evidence="1" key="5">
    <citation type="journal article" date="2021" name="G3 (Bethesda)">
        <title>Aegilops tauschii genome assembly Aet v5.0 features greater sequence contiguity and improved annotation.</title>
        <authorList>
            <person name="Wang L."/>
            <person name="Zhu T."/>
            <person name="Rodriguez J.C."/>
            <person name="Deal K.R."/>
            <person name="Dubcovsky J."/>
            <person name="McGuire P.E."/>
            <person name="Lux T."/>
            <person name="Spannagl M."/>
            <person name="Mayer K.F.X."/>
            <person name="Baldrich P."/>
            <person name="Meyers B.C."/>
            <person name="Huo N."/>
            <person name="Gu Y.Q."/>
            <person name="Zhou H."/>
            <person name="Devos K.M."/>
            <person name="Bennetzen J.L."/>
            <person name="Unver T."/>
            <person name="Budak H."/>
            <person name="Gulick P.J."/>
            <person name="Galiba G."/>
            <person name="Kalapos B."/>
            <person name="Nelson D.R."/>
            <person name="Li P."/>
            <person name="You F.M."/>
            <person name="Luo M.C."/>
            <person name="Dvorak J."/>
        </authorList>
    </citation>
    <scope>NUCLEOTIDE SEQUENCE [LARGE SCALE GENOMIC DNA]</scope>
    <source>
        <strain evidence="1">cv. AL8/78</strain>
    </source>
</reference>
<reference evidence="2" key="1">
    <citation type="journal article" date="2014" name="Science">
        <title>Ancient hybridizations among the ancestral genomes of bread wheat.</title>
        <authorList>
            <consortium name="International Wheat Genome Sequencing Consortium,"/>
            <person name="Marcussen T."/>
            <person name="Sandve S.R."/>
            <person name="Heier L."/>
            <person name="Spannagl M."/>
            <person name="Pfeifer M."/>
            <person name="Jakobsen K.S."/>
            <person name="Wulff B.B."/>
            <person name="Steuernagel B."/>
            <person name="Mayer K.F."/>
            <person name="Olsen O.A."/>
        </authorList>
    </citation>
    <scope>NUCLEOTIDE SEQUENCE [LARGE SCALE GENOMIC DNA]</scope>
    <source>
        <strain evidence="2">cv. AL8/78</strain>
    </source>
</reference>
<evidence type="ECO:0000313" key="2">
    <source>
        <dbReference type="Proteomes" id="UP000015105"/>
    </source>
</evidence>
<dbReference type="EnsemblPlants" id="AET1Gv20923300.1">
    <property type="protein sequence ID" value="AET1Gv20923300.1"/>
    <property type="gene ID" value="AET1Gv20923300"/>
</dbReference>
<accession>A0A452ZUK8</accession>
<reference evidence="2" key="2">
    <citation type="journal article" date="2017" name="Nat. Plants">
        <title>The Aegilops tauschii genome reveals multiple impacts of transposons.</title>
        <authorList>
            <person name="Zhao G."/>
            <person name="Zou C."/>
            <person name="Li K."/>
            <person name="Wang K."/>
            <person name="Li T."/>
            <person name="Gao L."/>
            <person name="Zhang X."/>
            <person name="Wang H."/>
            <person name="Yang Z."/>
            <person name="Liu X."/>
            <person name="Jiang W."/>
            <person name="Mao L."/>
            <person name="Kong X."/>
            <person name="Jiao Y."/>
            <person name="Jia J."/>
        </authorList>
    </citation>
    <scope>NUCLEOTIDE SEQUENCE [LARGE SCALE GENOMIC DNA]</scope>
    <source>
        <strain evidence="2">cv. AL8/78</strain>
    </source>
</reference>
<dbReference type="Gramene" id="AET1Gv20923300.1">
    <property type="protein sequence ID" value="AET1Gv20923300.1"/>
    <property type="gene ID" value="AET1Gv20923300"/>
</dbReference>
<dbReference type="Proteomes" id="UP000015105">
    <property type="component" value="Chromosome 1D"/>
</dbReference>
<reference evidence="1" key="4">
    <citation type="submission" date="2019-03" db="UniProtKB">
        <authorList>
            <consortium name="EnsemblPlants"/>
        </authorList>
    </citation>
    <scope>IDENTIFICATION</scope>
</reference>
<reference evidence="1" key="3">
    <citation type="journal article" date="2017" name="Nature">
        <title>Genome sequence of the progenitor of the wheat D genome Aegilops tauschii.</title>
        <authorList>
            <person name="Luo M.C."/>
            <person name="Gu Y.Q."/>
            <person name="Puiu D."/>
            <person name="Wang H."/>
            <person name="Twardziok S.O."/>
            <person name="Deal K.R."/>
            <person name="Huo N."/>
            <person name="Zhu T."/>
            <person name="Wang L."/>
            <person name="Wang Y."/>
            <person name="McGuire P.E."/>
            <person name="Liu S."/>
            <person name="Long H."/>
            <person name="Ramasamy R.K."/>
            <person name="Rodriguez J.C."/>
            <person name="Van S.L."/>
            <person name="Yuan L."/>
            <person name="Wang Z."/>
            <person name="Xia Z."/>
            <person name="Xiao L."/>
            <person name="Anderson O.D."/>
            <person name="Ouyang S."/>
            <person name="Liang Y."/>
            <person name="Zimin A.V."/>
            <person name="Pertea G."/>
            <person name="Qi P."/>
            <person name="Bennetzen J.L."/>
            <person name="Dai X."/>
            <person name="Dawson M.W."/>
            <person name="Muller H.G."/>
            <person name="Kugler K."/>
            <person name="Rivarola-Duarte L."/>
            <person name="Spannagl M."/>
            <person name="Mayer K.F.X."/>
            <person name="Lu F.H."/>
            <person name="Bevan M.W."/>
            <person name="Leroy P."/>
            <person name="Li P."/>
            <person name="You F.M."/>
            <person name="Sun Q."/>
            <person name="Liu Z."/>
            <person name="Lyons E."/>
            <person name="Wicker T."/>
            <person name="Salzberg S.L."/>
            <person name="Devos K.M."/>
            <person name="Dvorak J."/>
        </authorList>
    </citation>
    <scope>NUCLEOTIDE SEQUENCE [LARGE SCALE GENOMIC DNA]</scope>
    <source>
        <strain evidence="1">cv. AL8/78</strain>
    </source>
</reference>
<proteinExistence type="predicted"/>
<evidence type="ECO:0000313" key="1">
    <source>
        <dbReference type="EnsemblPlants" id="AET1Gv20923300.1"/>
    </source>
</evidence>
<protein>
    <submittedName>
        <fullName evidence="1">Uncharacterized protein</fullName>
    </submittedName>
</protein>
<keyword evidence="2" id="KW-1185">Reference proteome</keyword>
<dbReference type="AlphaFoldDB" id="A0A452ZUK8"/>